<proteinExistence type="predicted"/>
<dbReference type="EMBL" id="CP114040">
    <property type="protein sequence ID" value="WAS91083.1"/>
    <property type="molecule type" value="Genomic_DNA"/>
</dbReference>
<dbReference type="Proteomes" id="UP001164459">
    <property type="component" value="Chromosome"/>
</dbReference>
<dbReference type="RefSeq" id="WP_269033447.1">
    <property type="nucleotide sequence ID" value="NZ_CP114040.1"/>
</dbReference>
<evidence type="ECO:0000313" key="2">
    <source>
        <dbReference type="Proteomes" id="UP001164459"/>
    </source>
</evidence>
<organism evidence="1 2">
    <name type="scientific">Nannocystis punicea</name>
    <dbReference type="NCBI Taxonomy" id="2995304"/>
    <lineage>
        <taxon>Bacteria</taxon>
        <taxon>Pseudomonadati</taxon>
        <taxon>Myxococcota</taxon>
        <taxon>Polyangia</taxon>
        <taxon>Nannocystales</taxon>
        <taxon>Nannocystaceae</taxon>
        <taxon>Nannocystis</taxon>
    </lineage>
</organism>
<sequence length="81" mass="8219">MGLVAGLLQVWHGDAVTDALEDDRGLKCWWAGKIAGATMGVAAAAGCGLVAKNTTCIGIGWGVHSTVSGYISDKCNGAQNK</sequence>
<keyword evidence="2" id="KW-1185">Reference proteome</keyword>
<accession>A0ABY7GVU5</accession>
<evidence type="ECO:0000313" key="1">
    <source>
        <dbReference type="EMBL" id="WAS91083.1"/>
    </source>
</evidence>
<gene>
    <name evidence="1" type="ORF">O0S08_33265</name>
</gene>
<reference evidence="1" key="1">
    <citation type="submission" date="2022-11" db="EMBL/GenBank/DDBJ databases">
        <title>Minimal conservation of predation-associated metabolite biosynthetic gene clusters underscores biosynthetic potential of Myxococcota including descriptions for ten novel species: Archangium lansinium sp. nov., Myxococcus landrumus sp. nov., Nannocystis bai.</title>
        <authorList>
            <person name="Ahearne A."/>
            <person name="Stevens C."/>
            <person name="Dowd S."/>
        </authorList>
    </citation>
    <scope>NUCLEOTIDE SEQUENCE</scope>
    <source>
        <strain evidence="1">Fl3</strain>
    </source>
</reference>
<protein>
    <submittedName>
        <fullName evidence="1">Uncharacterized protein</fullName>
    </submittedName>
</protein>
<name>A0ABY7GVU5_9BACT</name>